<organism evidence="3 4">
    <name type="scientific">Maritimibacter dapengensis</name>
    <dbReference type="NCBI Taxonomy" id="2836868"/>
    <lineage>
        <taxon>Bacteria</taxon>
        <taxon>Pseudomonadati</taxon>
        <taxon>Pseudomonadota</taxon>
        <taxon>Alphaproteobacteria</taxon>
        <taxon>Rhodobacterales</taxon>
        <taxon>Roseobacteraceae</taxon>
        <taxon>Maritimibacter</taxon>
    </lineage>
</organism>
<proteinExistence type="predicted"/>
<dbReference type="RefSeq" id="WP_218390477.1">
    <property type="nucleotide sequence ID" value="NZ_JAHUZE010000001.1"/>
</dbReference>
<reference evidence="3 4" key="1">
    <citation type="submission" date="2021-05" db="EMBL/GenBank/DDBJ databases">
        <title>Culturable bacteria isolated from Daya Bay.</title>
        <authorList>
            <person name="Zheng W."/>
            <person name="Yu S."/>
            <person name="Huang Y."/>
        </authorList>
    </citation>
    <scope>NUCLEOTIDE SEQUENCE [LARGE SCALE GENOMIC DNA]</scope>
    <source>
        <strain evidence="3 4">DP4N28-5</strain>
    </source>
</reference>
<dbReference type="InterPro" id="IPR002823">
    <property type="entry name" value="DUF112_TM"/>
</dbReference>
<dbReference type="Pfam" id="PF01970">
    <property type="entry name" value="TctA"/>
    <property type="match status" value="1"/>
</dbReference>
<comment type="caution">
    <text evidence="3">The sequence shown here is derived from an EMBL/GenBank/DDBJ whole genome shotgun (WGS) entry which is preliminary data.</text>
</comment>
<feature type="transmembrane region" description="Helical" evidence="1">
    <location>
        <begin position="12"/>
        <end position="36"/>
    </location>
</feature>
<feature type="transmembrane region" description="Helical" evidence="1">
    <location>
        <begin position="145"/>
        <end position="178"/>
    </location>
</feature>
<feature type="transmembrane region" description="Helical" evidence="1">
    <location>
        <begin position="462"/>
        <end position="480"/>
    </location>
</feature>
<keyword evidence="1" id="KW-0472">Membrane</keyword>
<feature type="transmembrane region" description="Helical" evidence="1">
    <location>
        <begin position="106"/>
        <end position="125"/>
    </location>
</feature>
<gene>
    <name evidence="3" type="ORF">KJP28_01595</name>
</gene>
<name>A0ABS6SXB0_9RHOB</name>
<keyword evidence="1" id="KW-0812">Transmembrane</keyword>
<feature type="transmembrane region" description="Helical" evidence="1">
    <location>
        <begin position="56"/>
        <end position="79"/>
    </location>
</feature>
<evidence type="ECO:0000256" key="1">
    <source>
        <dbReference type="SAM" id="Phobius"/>
    </source>
</evidence>
<feature type="transmembrane region" description="Helical" evidence="1">
    <location>
        <begin position="356"/>
        <end position="381"/>
    </location>
</feature>
<feature type="transmembrane region" description="Helical" evidence="1">
    <location>
        <begin position="313"/>
        <end position="336"/>
    </location>
</feature>
<dbReference type="Proteomes" id="UP000756530">
    <property type="component" value="Unassembled WGS sequence"/>
</dbReference>
<feature type="transmembrane region" description="Helical" evidence="1">
    <location>
        <begin position="388"/>
        <end position="405"/>
    </location>
</feature>
<accession>A0ABS6SXB0</accession>
<keyword evidence="1" id="KW-1133">Transmembrane helix</keyword>
<dbReference type="PANTHER" id="PTHR35342:SF5">
    <property type="entry name" value="TRICARBOXYLIC TRANSPORT PROTEIN"/>
    <property type="match status" value="1"/>
</dbReference>
<dbReference type="PANTHER" id="PTHR35342">
    <property type="entry name" value="TRICARBOXYLIC TRANSPORT PROTEIN"/>
    <property type="match status" value="1"/>
</dbReference>
<protein>
    <submittedName>
        <fullName evidence="3">Tripartite tricarboxylate transporter permease</fullName>
    </submittedName>
</protein>
<evidence type="ECO:0000259" key="2">
    <source>
        <dbReference type="Pfam" id="PF01970"/>
    </source>
</evidence>
<evidence type="ECO:0000313" key="4">
    <source>
        <dbReference type="Proteomes" id="UP000756530"/>
    </source>
</evidence>
<evidence type="ECO:0000313" key="3">
    <source>
        <dbReference type="EMBL" id="MBV7377599.1"/>
    </source>
</evidence>
<feature type="transmembrane region" description="Helical" evidence="1">
    <location>
        <begin position="411"/>
        <end position="441"/>
    </location>
</feature>
<dbReference type="EMBL" id="JAHUZE010000001">
    <property type="protein sequence ID" value="MBV7377599.1"/>
    <property type="molecule type" value="Genomic_DNA"/>
</dbReference>
<sequence>MQPLFQSFSDLMGALPIFYIALGSVLGVTVGAIPGLGAAMLISLMLPLTYYMDSTIAIIFLVSIYVGSVTGGLISATLLRMPGTPSAIMTTLDGYPMAMKGQAGRALSLGIFASFVGGLISWGFLALLSPPLAKLALGFGPYEYLALVIMALVTISAVSSGSLMTGLIGAMIGFAIAMVGPDVASATMRLTFDSDALNTGFRLLPTLLGVFVISQVIEDILDQKPVAQQASARLRDVMPRLGDTFRHGVNLIRSSVIGTWIGILPGVGSAVAAIVSYSVARTSSKTPEEFGTGSEEGIVAAESANNASVNGALVPLIALGIPGSVVDAILIGALTIHDLQPGPGLFTNRPEVAYGVITSAFIANIFVFILMLLGSGLIARLCTIPKSFLLPSVVFFCVVGVYSSTSSMFDVWVMFAFGIFGYALRRFGIPIGTFVLGYILAPIGESELRQGLMLYDGSLAPLFTRPFALGFLFIALFMAVGPKLVSTLRKQRATAGDRITDN</sequence>
<feature type="domain" description="DUF112" evidence="2">
    <location>
        <begin position="17"/>
        <end position="436"/>
    </location>
</feature>
<keyword evidence="4" id="KW-1185">Reference proteome</keyword>
<feature type="transmembrane region" description="Helical" evidence="1">
    <location>
        <begin position="257"/>
        <end position="280"/>
    </location>
</feature>